<dbReference type="Proteomes" id="UP000535020">
    <property type="component" value="Unassembled WGS sequence"/>
</dbReference>
<evidence type="ECO:0000313" key="3">
    <source>
        <dbReference type="EMBL" id="NYA72203.1"/>
    </source>
</evidence>
<reference evidence="3 4" key="1">
    <citation type="submission" date="2020-07" db="EMBL/GenBank/DDBJ databases">
        <authorList>
            <person name="Sun Q."/>
        </authorList>
    </citation>
    <scope>NUCLEOTIDE SEQUENCE [LARGE SCALE GENOMIC DNA]</scope>
    <source>
        <strain evidence="3 4">MAH-1</strain>
    </source>
</reference>
<evidence type="ECO:0000313" key="4">
    <source>
        <dbReference type="Proteomes" id="UP000535020"/>
    </source>
</evidence>
<name>A0A7Y8Y419_9FLAO</name>
<feature type="signal peptide" evidence="2">
    <location>
        <begin position="1"/>
        <end position="23"/>
    </location>
</feature>
<dbReference type="EMBL" id="JACBJI010000007">
    <property type="protein sequence ID" value="NYA72203.1"/>
    <property type="molecule type" value="Genomic_DNA"/>
</dbReference>
<dbReference type="AlphaFoldDB" id="A0A7Y8Y419"/>
<feature type="region of interest" description="Disordered" evidence="1">
    <location>
        <begin position="40"/>
        <end position="70"/>
    </location>
</feature>
<keyword evidence="2" id="KW-0732">Signal</keyword>
<organism evidence="3 4">
    <name type="scientific">Flavobacterium agri</name>
    <dbReference type="NCBI Taxonomy" id="2743471"/>
    <lineage>
        <taxon>Bacteria</taxon>
        <taxon>Pseudomonadati</taxon>
        <taxon>Bacteroidota</taxon>
        <taxon>Flavobacteriia</taxon>
        <taxon>Flavobacteriales</taxon>
        <taxon>Flavobacteriaceae</taxon>
        <taxon>Flavobacterium</taxon>
    </lineage>
</organism>
<evidence type="ECO:0000256" key="2">
    <source>
        <dbReference type="SAM" id="SignalP"/>
    </source>
</evidence>
<evidence type="ECO:0000256" key="1">
    <source>
        <dbReference type="SAM" id="MobiDB-lite"/>
    </source>
</evidence>
<comment type="caution">
    <text evidence="3">The sequence shown here is derived from an EMBL/GenBank/DDBJ whole genome shotgun (WGS) entry which is preliminary data.</text>
</comment>
<dbReference type="PROSITE" id="PS51257">
    <property type="entry name" value="PROKAR_LIPOPROTEIN"/>
    <property type="match status" value="1"/>
</dbReference>
<accession>A0A7Y8Y419</accession>
<protein>
    <submittedName>
        <fullName evidence="3">Uncharacterized protein</fullName>
    </submittedName>
</protein>
<gene>
    <name evidence="3" type="ORF">HZF10_14835</name>
</gene>
<sequence length="70" mass="7685">MKRTSRIFIAAIFSSIFMMTSCKKETTNVESTEITDTVMTTEPDTTMTQAAPVNDTNVSGTTEGEMEQVP</sequence>
<keyword evidence="4" id="KW-1185">Reference proteome</keyword>
<feature type="chain" id="PRO_5030578984" evidence="2">
    <location>
        <begin position="24"/>
        <end position="70"/>
    </location>
</feature>
<proteinExistence type="predicted"/>
<feature type="compositionally biased region" description="Polar residues" evidence="1">
    <location>
        <begin position="49"/>
        <end position="62"/>
    </location>
</feature>
<dbReference type="RefSeq" id="WP_176007010.1">
    <property type="nucleotide sequence ID" value="NZ_JABWMI010000018.1"/>
</dbReference>